<feature type="domain" description="VTT" evidence="7">
    <location>
        <begin position="63"/>
        <end position="175"/>
    </location>
</feature>
<dbReference type="InterPro" id="IPR015414">
    <property type="entry name" value="TMEM64"/>
</dbReference>
<reference evidence="9" key="1">
    <citation type="journal article" date="2022" name="Int. J. Syst. Evol. Microbiol.">
        <title>Anaeromyxobacter oryzae sp. nov., Anaeromyxobacter diazotrophicus sp. nov. and Anaeromyxobacter paludicola sp. nov., isolated from paddy soils.</title>
        <authorList>
            <person name="Itoh H."/>
            <person name="Xu Z."/>
            <person name="Mise K."/>
            <person name="Masuda Y."/>
            <person name="Ushijima N."/>
            <person name="Hayakawa C."/>
            <person name="Shiratori Y."/>
            <person name="Senoo K."/>
        </authorList>
    </citation>
    <scope>NUCLEOTIDE SEQUENCE [LARGE SCALE GENOMIC DNA]</scope>
    <source>
        <strain evidence="9">Red232</strain>
    </source>
</reference>
<dbReference type="RefSeq" id="WP_248358599.1">
    <property type="nucleotide sequence ID" value="NZ_AP025591.1"/>
</dbReference>
<keyword evidence="9" id="KW-1185">Reference proteome</keyword>
<evidence type="ECO:0000256" key="2">
    <source>
        <dbReference type="ARBA" id="ARBA00022475"/>
    </source>
</evidence>
<feature type="transmembrane region" description="Helical" evidence="6">
    <location>
        <begin position="158"/>
        <end position="182"/>
    </location>
</feature>
<keyword evidence="2 6" id="KW-1003">Cell membrane</keyword>
<evidence type="ECO:0000259" key="7">
    <source>
        <dbReference type="Pfam" id="PF09335"/>
    </source>
</evidence>
<evidence type="ECO:0000256" key="6">
    <source>
        <dbReference type="RuleBase" id="RU366058"/>
    </source>
</evidence>
<dbReference type="PANTHER" id="PTHR12677:SF59">
    <property type="entry name" value="GOLGI APPARATUS MEMBRANE PROTEIN TVP38-RELATED"/>
    <property type="match status" value="1"/>
</dbReference>
<feature type="transmembrane region" description="Helical" evidence="6">
    <location>
        <begin position="83"/>
        <end position="104"/>
    </location>
</feature>
<protein>
    <recommendedName>
        <fullName evidence="6">TVP38/TMEM64 family membrane protein</fullName>
    </recommendedName>
</protein>
<comment type="subcellular location">
    <subcellularLocation>
        <location evidence="1 6">Cell membrane</location>
        <topology evidence="1 6">Multi-pass membrane protein</topology>
    </subcellularLocation>
</comment>
<feature type="transmembrane region" description="Helical" evidence="6">
    <location>
        <begin position="188"/>
        <end position="209"/>
    </location>
</feature>
<evidence type="ECO:0000256" key="1">
    <source>
        <dbReference type="ARBA" id="ARBA00004651"/>
    </source>
</evidence>
<dbReference type="Proteomes" id="UP001162891">
    <property type="component" value="Chromosome"/>
</dbReference>
<organism evidence="8 9">
    <name type="scientific">Anaeromyxobacter oryzae</name>
    <dbReference type="NCBI Taxonomy" id="2918170"/>
    <lineage>
        <taxon>Bacteria</taxon>
        <taxon>Pseudomonadati</taxon>
        <taxon>Myxococcota</taxon>
        <taxon>Myxococcia</taxon>
        <taxon>Myxococcales</taxon>
        <taxon>Cystobacterineae</taxon>
        <taxon>Anaeromyxobacteraceae</taxon>
        <taxon>Anaeromyxobacter</taxon>
    </lineage>
</organism>
<gene>
    <name evidence="8" type="ORF">AMOR_07780</name>
</gene>
<evidence type="ECO:0000313" key="9">
    <source>
        <dbReference type="Proteomes" id="UP001162891"/>
    </source>
</evidence>
<proteinExistence type="inferred from homology"/>
<dbReference type="PANTHER" id="PTHR12677">
    <property type="entry name" value="GOLGI APPARATUS MEMBRANE PROTEIN TVP38-RELATED"/>
    <property type="match status" value="1"/>
</dbReference>
<comment type="similarity">
    <text evidence="6">Belongs to the TVP38/TMEM64 family.</text>
</comment>
<dbReference type="Pfam" id="PF09335">
    <property type="entry name" value="VTT_dom"/>
    <property type="match status" value="1"/>
</dbReference>
<dbReference type="InterPro" id="IPR032816">
    <property type="entry name" value="VTT_dom"/>
</dbReference>
<keyword evidence="5 6" id="KW-0472">Membrane</keyword>
<evidence type="ECO:0000256" key="3">
    <source>
        <dbReference type="ARBA" id="ARBA00022692"/>
    </source>
</evidence>
<feature type="transmembrane region" description="Helical" evidence="6">
    <location>
        <begin position="49"/>
        <end position="76"/>
    </location>
</feature>
<evidence type="ECO:0000313" key="8">
    <source>
        <dbReference type="EMBL" id="BDG01782.1"/>
    </source>
</evidence>
<keyword evidence="4 6" id="KW-1133">Transmembrane helix</keyword>
<keyword evidence="3 6" id="KW-0812">Transmembrane</keyword>
<feature type="transmembrane region" description="Helical" evidence="6">
    <location>
        <begin position="124"/>
        <end position="146"/>
    </location>
</feature>
<dbReference type="EMBL" id="AP025591">
    <property type="protein sequence ID" value="BDG01782.1"/>
    <property type="molecule type" value="Genomic_DNA"/>
</dbReference>
<evidence type="ECO:0000256" key="5">
    <source>
        <dbReference type="ARBA" id="ARBA00023136"/>
    </source>
</evidence>
<evidence type="ECO:0000256" key="4">
    <source>
        <dbReference type="ARBA" id="ARBA00022989"/>
    </source>
</evidence>
<sequence>MRLPLVPRRLALLLGVAALATLAGAALPVREWALRLAGAARGLGPAGPLAFAAAYLGAGLLALPVAPLSFAAGLAFGPLAGALLAVPLTTAAGSAAFLAGRRLGLPARARGELALPGGLSDRDAFRLVLLLRLSPVTPFAIVNLGFGATRMRLRDFAAASLLGSIPAVSTYAALGGIVSAPGAASSRWLLAGGALLTAVAAAGCLRVAAAARSATGAASAAAPER</sequence>
<accession>A0ABN6ML48</accession>
<name>A0ABN6ML48_9BACT</name>